<protein>
    <submittedName>
        <fullName evidence="2">Nuclear transport factor 2 family protein</fullName>
    </submittedName>
</protein>
<evidence type="ECO:0000259" key="1">
    <source>
        <dbReference type="Pfam" id="PF13577"/>
    </source>
</evidence>
<name>A0A5D0NYJ8_9ACTN</name>
<dbReference type="EMBL" id="VSFG01000001">
    <property type="protein sequence ID" value="TYB49238.1"/>
    <property type="molecule type" value="Genomic_DNA"/>
</dbReference>
<evidence type="ECO:0000313" key="2">
    <source>
        <dbReference type="EMBL" id="TYB49238.1"/>
    </source>
</evidence>
<reference evidence="2 3" key="1">
    <citation type="submission" date="2019-08" db="EMBL/GenBank/DDBJ databases">
        <title>Actinomadura sp. nov. CYP1-5 isolated from mountain soil.</title>
        <authorList>
            <person name="Songsumanus A."/>
            <person name="Kuncharoen N."/>
            <person name="Kudo T."/>
            <person name="Yuki M."/>
            <person name="Igarashi Y."/>
            <person name="Tanasupawat S."/>
        </authorList>
    </citation>
    <scope>NUCLEOTIDE SEQUENCE [LARGE SCALE GENOMIC DNA]</scope>
    <source>
        <strain evidence="2 3">JCM 14158</strain>
    </source>
</reference>
<dbReference type="InterPro" id="IPR032710">
    <property type="entry name" value="NTF2-like_dom_sf"/>
</dbReference>
<dbReference type="InterPro" id="IPR037401">
    <property type="entry name" value="SnoaL-like"/>
</dbReference>
<sequence length="183" mass="19734">MAVHGHHVDQPARGVLEARGLLRVGRHHADQCTGLLVEPTVCIVGPTNVGSTNGVVMNDREELSALVSRLGLWLDEHAPDTGRALFSEDAEAHTAGGVAKGVDALIAQAQKNHTVPTQHFITNKLVELDGDQAVIRANLLVVFANEDGPRLLGERYEIGAVRAVDGWRISRVQIRPVWEVANA</sequence>
<gene>
    <name evidence="2" type="ORF">FXF69_09025</name>
</gene>
<keyword evidence="3" id="KW-1185">Reference proteome</keyword>
<organism evidence="2 3">
    <name type="scientific">Actinomadura chibensis</name>
    <dbReference type="NCBI Taxonomy" id="392828"/>
    <lineage>
        <taxon>Bacteria</taxon>
        <taxon>Bacillati</taxon>
        <taxon>Actinomycetota</taxon>
        <taxon>Actinomycetes</taxon>
        <taxon>Streptosporangiales</taxon>
        <taxon>Thermomonosporaceae</taxon>
        <taxon>Actinomadura</taxon>
    </lineage>
</organism>
<dbReference type="Proteomes" id="UP000323380">
    <property type="component" value="Unassembled WGS sequence"/>
</dbReference>
<dbReference type="Pfam" id="PF13577">
    <property type="entry name" value="SnoaL_4"/>
    <property type="match status" value="1"/>
</dbReference>
<dbReference type="AlphaFoldDB" id="A0A5D0NYJ8"/>
<dbReference type="Gene3D" id="3.10.450.50">
    <property type="match status" value="1"/>
</dbReference>
<comment type="caution">
    <text evidence="2">The sequence shown here is derived from an EMBL/GenBank/DDBJ whole genome shotgun (WGS) entry which is preliminary data.</text>
</comment>
<evidence type="ECO:0000313" key="3">
    <source>
        <dbReference type="Proteomes" id="UP000323380"/>
    </source>
</evidence>
<feature type="domain" description="SnoaL-like" evidence="1">
    <location>
        <begin position="57"/>
        <end position="172"/>
    </location>
</feature>
<dbReference type="SUPFAM" id="SSF54427">
    <property type="entry name" value="NTF2-like"/>
    <property type="match status" value="1"/>
</dbReference>
<proteinExistence type="predicted"/>
<dbReference type="STRING" id="1220554.GCA_001552135_04411"/>
<accession>A0A5D0NYJ8</accession>